<name>A0ABT0PGT2_9GAMM</name>
<keyword evidence="2 4" id="KW-0732">Signal</keyword>
<dbReference type="RefSeq" id="WP_249699669.1">
    <property type="nucleotide sequence ID" value="NZ_JAMFLX010000013.1"/>
</dbReference>
<evidence type="ECO:0000259" key="5">
    <source>
        <dbReference type="Pfam" id="PF13609"/>
    </source>
</evidence>
<accession>A0ABT0PGT2</accession>
<evidence type="ECO:0000256" key="1">
    <source>
        <dbReference type="ARBA" id="ARBA00004571"/>
    </source>
</evidence>
<sequence>MKKSVLAAAVAAVAGNALAVDVYNQDGATLNIFGEVKSTYSNTEKDDKGTKFSMSGSKLGAYAKYDLDNGFYVKGYLRFSFDLNESGNVELSKGFIEAGSDETGSLTLGRHGSVHGDIFDYDQSWAFGGDAKNGENIFGTGSIESGLVYKWSNNGFTFMAQHSTDEEDTYSLQTETKHGEATNNDQRYKGNLDKTMAFGGVWDSDFGLSLKAAYTTATLNKLEKKEWKSGKWVWEKFADSKDVKAVSTGVQAGYSFGDVSLAAAFFRFNYQADRKQDLDVDHNSFGLSAKYKLDDKLNLYTVYDSIEIKSKYPNVKNASDNLVKGEAETKTFTLGLDYSPHKQVVTFVEFAQVDTDFKDKYKYRNSDGIELVAKSSKASKYAFGARVYF</sequence>
<organism evidence="6 7">
    <name type="scientific">Parendozoicomonas callyspongiae</name>
    <dbReference type="NCBI Taxonomy" id="2942213"/>
    <lineage>
        <taxon>Bacteria</taxon>
        <taxon>Pseudomonadati</taxon>
        <taxon>Pseudomonadota</taxon>
        <taxon>Gammaproteobacteria</taxon>
        <taxon>Oceanospirillales</taxon>
        <taxon>Endozoicomonadaceae</taxon>
        <taxon>Parendozoicomonas</taxon>
    </lineage>
</organism>
<dbReference type="PANTHER" id="PTHR34501:SF2">
    <property type="entry name" value="OUTER MEMBRANE PORIN F-RELATED"/>
    <property type="match status" value="1"/>
</dbReference>
<dbReference type="PANTHER" id="PTHR34501">
    <property type="entry name" value="PROTEIN YDDL-RELATED"/>
    <property type="match status" value="1"/>
</dbReference>
<evidence type="ECO:0000256" key="4">
    <source>
        <dbReference type="SAM" id="SignalP"/>
    </source>
</evidence>
<evidence type="ECO:0000313" key="7">
    <source>
        <dbReference type="Proteomes" id="UP001203338"/>
    </source>
</evidence>
<evidence type="ECO:0000256" key="2">
    <source>
        <dbReference type="ARBA" id="ARBA00022729"/>
    </source>
</evidence>
<keyword evidence="7" id="KW-1185">Reference proteome</keyword>
<dbReference type="InterPro" id="IPR050298">
    <property type="entry name" value="Gram-neg_bact_OMP"/>
</dbReference>
<gene>
    <name evidence="6" type="ORF">M3P05_11015</name>
</gene>
<comment type="subcellular location">
    <subcellularLocation>
        <location evidence="1">Cell outer membrane</location>
        <topology evidence="1">Multi-pass membrane protein</topology>
    </subcellularLocation>
</comment>
<keyword evidence="3" id="KW-0472">Membrane</keyword>
<dbReference type="CDD" id="cd00342">
    <property type="entry name" value="gram_neg_porins"/>
    <property type="match status" value="1"/>
</dbReference>
<proteinExistence type="predicted"/>
<feature type="domain" description="Porin" evidence="5">
    <location>
        <begin position="7"/>
        <end position="356"/>
    </location>
</feature>
<dbReference type="Proteomes" id="UP001203338">
    <property type="component" value="Unassembled WGS sequence"/>
</dbReference>
<comment type="caution">
    <text evidence="6">The sequence shown here is derived from an EMBL/GenBank/DDBJ whole genome shotgun (WGS) entry which is preliminary data.</text>
</comment>
<evidence type="ECO:0000313" key="6">
    <source>
        <dbReference type="EMBL" id="MCL6270451.1"/>
    </source>
</evidence>
<dbReference type="InterPro" id="IPR023614">
    <property type="entry name" value="Porin_dom_sf"/>
</dbReference>
<protein>
    <submittedName>
        <fullName evidence="6">Porin</fullName>
    </submittedName>
</protein>
<feature type="chain" id="PRO_5045995322" evidence="4">
    <location>
        <begin position="20"/>
        <end position="389"/>
    </location>
</feature>
<dbReference type="EMBL" id="JAMFLX010000013">
    <property type="protein sequence ID" value="MCL6270451.1"/>
    <property type="molecule type" value="Genomic_DNA"/>
</dbReference>
<dbReference type="SUPFAM" id="SSF56935">
    <property type="entry name" value="Porins"/>
    <property type="match status" value="1"/>
</dbReference>
<evidence type="ECO:0000256" key="3">
    <source>
        <dbReference type="ARBA" id="ARBA00023136"/>
    </source>
</evidence>
<dbReference type="InterPro" id="IPR033900">
    <property type="entry name" value="Gram_neg_porin_domain"/>
</dbReference>
<feature type="signal peptide" evidence="4">
    <location>
        <begin position="1"/>
        <end position="19"/>
    </location>
</feature>
<dbReference type="Gene3D" id="2.40.160.10">
    <property type="entry name" value="Porin"/>
    <property type="match status" value="1"/>
</dbReference>
<reference evidence="6 7" key="1">
    <citation type="submission" date="2022-05" db="EMBL/GenBank/DDBJ databases">
        <authorList>
            <person name="Park J.-S."/>
        </authorList>
    </citation>
    <scope>NUCLEOTIDE SEQUENCE [LARGE SCALE GENOMIC DNA]</scope>
    <source>
        <strain evidence="6 7">2012CJ34-2</strain>
    </source>
</reference>
<dbReference type="Pfam" id="PF13609">
    <property type="entry name" value="Porin_4"/>
    <property type="match status" value="1"/>
</dbReference>